<dbReference type="AlphaFoldDB" id="A0A9K3KPV4"/>
<keyword evidence="4" id="KW-1185">Reference proteome</keyword>
<sequence length="290" mass="29624">MKVAHGILSAVLLALLSSLNGGVSAQATVSKPATKAFQAVKAKSPVSVSFGAGGIEKKKKIPSQAFLSVSTKTAVAMAMVLAFNSGVINGACLSGLLAEGTKQATAAVTGAWTNSALGMAKGASGQFALNAKCILSYMCGSLISGLMVPNPTSFKLDITGSLPLFALASGFLVVAASLADAKNINYLFLCLLANGISNSLTSTLTANLCRTSHMSGITSDMGTFLGQVLRGNKTNLMKLKTFATLAACFWAGGYVSFGLTESFGNVVLEGSALVHLVFALFLGLKMFGIV</sequence>
<dbReference type="EMBL" id="JAGRRH010000020">
    <property type="protein sequence ID" value="KAG7347704.1"/>
    <property type="molecule type" value="Genomic_DNA"/>
</dbReference>
<accession>A0A9K3KPV4</accession>
<feature type="transmembrane region" description="Helical" evidence="1">
    <location>
        <begin position="160"/>
        <end position="179"/>
    </location>
</feature>
<reference evidence="3" key="2">
    <citation type="submission" date="2021-04" db="EMBL/GenBank/DDBJ databases">
        <authorList>
            <person name="Podell S."/>
        </authorList>
    </citation>
    <scope>NUCLEOTIDE SEQUENCE</scope>
    <source>
        <strain evidence="3">Hildebrandi</strain>
    </source>
</reference>
<dbReference type="InterPro" id="IPR010699">
    <property type="entry name" value="DUF1275"/>
</dbReference>
<keyword evidence="1" id="KW-0472">Membrane</keyword>
<feature type="transmembrane region" description="Helical" evidence="1">
    <location>
        <begin position="239"/>
        <end position="257"/>
    </location>
</feature>
<organism evidence="3 4">
    <name type="scientific">Nitzschia inconspicua</name>
    <dbReference type="NCBI Taxonomy" id="303405"/>
    <lineage>
        <taxon>Eukaryota</taxon>
        <taxon>Sar</taxon>
        <taxon>Stramenopiles</taxon>
        <taxon>Ochrophyta</taxon>
        <taxon>Bacillariophyta</taxon>
        <taxon>Bacillariophyceae</taxon>
        <taxon>Bacillariophycidae</taxon>
        <taxon>Bacillariales</taxon>
        <taxon>Bacillariaceae</taxon>
        <taxon>Nitzschia</taxon>
    </lineage>
</organism>
<evidence type="ECO:0000313" key="3">
    <source>
        <dbReference type="EMBL" id="KAG7347704.1"/>
    </source>
</evidence>
<proteinExistence type="predicted"/>
<dbReference type="PANTHER" id="PTHR37314">
    <property type="entry name" value="SLR0142 PROTEIN"/>
    <property type="match status" value="1"/>
</dbReference>
<dbReference type="PANTHER" id="PTHR37314:SF4">
    <property type="entry name" value="UPF0700 TRANSMEMBRANE PROTEIN YOAK"/>
    <property type="match status" value="1"/>
</dbReference>
<gene>
    <name evidence="3" type="ORF">IV203_016409</name>
</gene>
<feature type="transmembrane region" description="Helical" evidence="1">
    <location>
        <begin position="127"/>
        <end position="148"/>
    </location>
</feature>
<reference evidence="3" key="1">
    <citation type="journal article" date="2021" name="Sci. Rep.">
        <title>Diploid genomic architecture of Nitzschia inconspicua, an elite biomass production diatom.</title>
        <authorList>
            <person name="Oliver A."/>
            <person name="Podell S."/>
            <person name="Pinowska A."/>
            <person name="Traller J.C."/>
            <person name="Smith S.R."/>
            <person name="McClure R."/>
            <person name="Beliaev A."/>
            <person name="Bohutskyi P."/>
            <person name="Hill E.A."/>
            <person name="Rabines A."/>
            <person name="Zheng H."/>
            <person name="Allen L.Z."/>
            <person name="Kuo A."/>
            <person name="Grigoriev I.V."/>
            <person name="Allen A.E."/>
            <person name="Hazlebeck D."/>
            <person name="Allen E.E."/>
        </authorList>
    </citation>
    <scope>NUCLEOTIDE SEQUENCE</scope>
    <source>
        <strain evidence="3">Hildebrandi</strain>
    </source>
</reference>
<name>A0A9K3KPV4_9STRA</name>
<dbReference type="OrthoDB" id="43894at2759"/>
<keyword evidence="1" id="KW-0812">Transmembrane</keyword>
<protein>
    <submittedName>
        <fullName evidence="3">Membrane protein</fullName>
    </submittedName>
</protein>
<dbReference type="Pfam" id="PF06912">
    <property type="entry name" value="DUF1275"/>
    <property type="match status" value="1"/>
</dbReference>
<comment type="caution">
    <text evidence="3">The sequence shown here is derived from an EMBL/GenBank/DDBJ whole genome shotgun (WGS) entry which is preliminary data.</text>
</comment>
<feature type="signal peptide" evidence="2">
    <location>
        <begin position="1"/>
        <end position="25"/>
    </location>
</feature>
<dbReference type="Proteomes" id="UP000693970">
    <property type="component" value="Unassembled WGS sequence"/>
</dbReference>
<feature type="chain" id="PRO_5039924050" evidence="2">
    <location>
        <begin position="26"/>
        <end position="290"/>
    </location>
</feature>
<keyword evidence="1" id="KW-1133">Transmembrane helix</keyword>
<feature type="transmembrane region" description="Helical" evidence="1">
    <location>
        <begin position="263"/>
        <end position="284"/>
    </location>
</feature>
<evidence type="ECO:0000313" key="4">
    <source>
        <dbReference type="Proteomes" id="UP000693970"/>
    </source>
</evidence>
<keyword evidence="2" id="KW-0732">Signal</keyword>
<evidence type="ECO:0000256" key="1">
    <source>
        <dbReference type="SAM" id="Phobius"/>
    </source>
</evidence>
<feature type="transmembrane region" description="Helical" evidence="1">
    <location>
        <begin position="74"/>
        <end position="98"/>
    </location>
</feature>
<evidence type="ECO:0000256" key="2">
    <source>
        <dbReference type="SAM" id="SignalP"/>
    </source>
</evidence>